<dbReference type="PROSITE" id="PS51318">
    <property type="entry name" value="TAT"/>
    <property type="match status" value="1"/>
</dbReference>
<evidence type="ECO:0000256" key="1">
    <source>
        <dbReference type="ARBA" id="ARBA00022833"/>
    </source>
</evidence>
<feature type="compositionally biased region" description="Basic and acidic residues" evidence="2">
    <location>
        <begin position="236"/>
        <end position="245"/>
    </location>
</feature>
<dbReference type="GO" id="GO:0016137">
    <property type="term" value="P:glycoside metabolic process"/>
    <property type="evidence" value="ECO:0007669"/>
    <property type="project" value="UniProtKB-ARBA"/>
</dbReference>
<dbReference type="InterPro" id="IPR058502">
    <property type="entry name" value="PLL-like_beta-prop"/>
</dbReference>
<evidence type="ECO:0000259" key="3">
    <source>
        <dbReference type="Pfam" id="PF26607"/>
    </source>
</evidence>
<dbReference type="SUPFAM" id="SSF102588">
    <property type="entry name" value="LmbE-like"/>
    <property type="match status" value="1"/>
</dbReference>
<dbReference type="SUPFAM" id="SSF89372">
    <property type="entry name" value="Fucose-specific lectin"/>
    <property type="match status" value="1"/>
</dbReference>
<dbReference type="InterPro" id="IPR003737">
    <property type="entry name" value="GlcNAc_PI_deacetylase-related"/>
</dbReference>
<dbReference type="Pfam" id="PF02585">
    <property type="entry name" value="PIG-L"/>
    <property type="match status" value="1"/>
</dbReference>
<evidence type="ECO:0000256" key="2">
    <source>
        <dbReference type="SAM" id="MobiDB-lite"/>
    </source>
</evidence>
<evidence type="ECO:0000313" key="4">
    <source>
        <dbReference type="EMBL" id="CAG6391457.1"/>
    </source>
</evidence>
<accession>A0A9W4E2H2</accession>
<feature type="region of interest" description="Disordered" evidence="2">
    <location>
        <begin position="236"/>
        <end position="259"/>
    </location>
</feature>
<dbReference type="Gene3D" id="2.120.10.70">
    <property type="entry name" value="Fucose-specific lectin"/>
    <property type="match status" value="1"/>
</dbReference>
<protein>
    <submittedName>
        <fullName evidence="4">GlcNAc-PI de-N-acetylase</fullName>
    </submittedName>
</protein>
<dbReference type="PANTHER" id="PTHR12993">
    <property type="entry name" value="N-ACETYLGLUCOSAMINYL-PHOSPHATIDYLINOSITOL DE-N-ACETYLASE-RELATED"/>
    <property type="match status" value="1"/>
</dbReference>
<dbReference type="GO" id="GO:0016811">
    <property type="term" value="F:hydrolase activity, acting on carbon-nitrogen (but not peptide) bonds, in linear amides"/>
    <property type="evidence" value="ECO:0007669"/>
    <property type="project" value="TreeGrafter"/>
</dbReference>
<reference evidence="4" key="1">
    <citation type="submission" date="2021-05" db="EMBL/GenBank/DDBJ databases">
        <authorList>
            <person name="Arsene-Ploetze F."/>
        </authorList>
    </citation>
    <scope>NUCLEOTIDE SEQUENCE</scope>
    <source>
        <strain evidence="4">DSM 42138</strain>
    </source>
</reference>
<gene>
    <name evidence="4" type="ORF">SCOCK_120093</name>
</gene>
<name>A0A9W4E2H2_9ACTN</name>
<comment type="caution">
    <text evidence="4">The sequence shown here is derived from an EMBL/GenBank/DDBJ whole genome shotgun (WGS) entry which is preliminary data.</text>
</comment>
<dbReference type="EMBL" id="CAJSLV010000024">
    <property type="protein sequence ID" value="CAG6391457.1"/>
    <property type="molecule type" value="Genomic_DNA"/>
</dbReference>
<sequence length="593" mass="62845">MRTHDVQHPSRRAALAGVVGAVALAGTGCRGAAHEVAAKVAPAPPAGPYSREAGALAMQVLAHPDDDLFFMNPDTLHDIQAGTPVVSVYVTAGESVGWNTPPGGSHKHHHADTAAYSAARHQGLRQAYATMLGLPHFTRWHSEVLGLPGGLHAQIDTLTNGARSASLVFLQVSMHELTQSASVQMLWDKPGTTLPYLPALDSPSPSNASATYTHDKLVDVLVELLKRYTPTHVRTLDPDPDIQIHDKKHPKGSDQVGYSDHRDHTPVALFAWKALSRWADSGARGFTTTAYRGYYNQRWPFNLPPATVALKARFLLQYGGDPDWACGDPGGCGDYGQGRNQPLVNRRGWIRSTHRRYPGAGQVVVPAAAKGARRTAYEVLGLRAAVRTETAPGSGQWGPARDLGGGPLAPQLACVAVPGGGTLVFGLRFAALEGHGGGNAREIVVGDAGHWTSLGNPEDTEDRGRRVGPPSAVRTADGRVHVFVRNADKGLSTLVREPGGTWGTWADLGGTEVQDGLSTVTDRQGRIHVFAAGRDTVHHWAQPAPSAAVAFQPLGTLPCPADVPTVALAPDGAIALTYRRPASATQLQETIGT</sequence>
<dbReference type="PROSITE" id="PS51257">
    <property type="entry name" value="PROKAR_LIPOPROTEIN"/>
    <property type="match status" value="1"/>
</dbReference>
<dbReference type="Gene3D" id="3.40.50.10320">
    <property type="entry name" value="LmbE-like"/>
    <property type="match status" value="1"/>
</dbReference>
<dbReference type="InterPro" id="IPR006311">
    <property type="entry name" value="TAT_signal"/>
</dbReference>
<dbReference type="Proteomes" id="UP001152519">
    <property type="component" value="Unassembled WGS sequence"/>
</dbReference>
<evidence type="ECO:0000313" key="5">
    <source>
        <dbReference type="Proteomes" id="UP001152519"/>
    </source>
</evidence>
<dbReference type="PANTHER" id="PTHR12993:SF11">
    <property type="entry name" value="N-ACETYLGLUCOSAMINYL-PHOSPHATIDYLINOSITOL DE-N-ACETYLASE"/>
    <property type="match status" value="1"/>
</dbReference>
<keyword evidence="1" id="KW-0862">Zinc</keyword>
<feature type="domain" description="PLL-like beta propeller" evidence="3">
    <location>
        <begin position="470"/>
        <end position="545"/>
    </location>
</feature>
<dbReference type="Pfam" id="PF26607">
    <property type="entry name" value="DUF8189"/>
    <property type="match status" value="1"/>
</dbReference>
<organism evidence="4 5">
    <name type="scientific">Actinacidiphila cocklensis</name>
    <dbReference type="NCBI Taxonomy" id="887465"/>
    <lineage>
        <taxon>Bacteria</taxon>
        <taxon>Bacillati</taxon>
        <taxon>Actinomycetota</taxon>
        <taxon>Actinomycetes</taxon>
        <taxon>Kitasatosporales</taxon>
        <taxon>Streptomycetaceae</taxon>
        <taxon>Actinacidiphila</taxon>
    </lineage>
</organism>
<keyword evidence="5" id="KW-1185">Reference proteome</keyword>
<dbReference type="InterPro" id="IPR024078">
    <property type="entry name" value="LmbE-like_dom_sf"/>
</dbReference>
<dbReference type="AlphaFoldDB" id="A0A9W4E2H2"/>
<proteinExistence type="predicted"/>